<accession>A0ABW5KUA3</accession>
<evidence type="ECO:0000256" key="4">
    <source>
        <dbReference type="PROSITE-ProRule" id="PRU01161"/>
    </source>
</evidence>
<keyword evidence="7" id="KW-1185">Reference proteome</keyword>
<proteinExistence type="predicted"/>
<protein>
    <submittedName>
        <fullName evidence="6">Patatin-like phospholipase family protein</fullName>
    </submittedName>
</protein>
<name>A0ABW5KUA3_9FLAO</name>
<dbReference type="RefSeq" id="WP_376892443.1">
    <property type="nucleotide sequence ID" value="NZ_JBHULS010000002.1"/>
</dbReference>
<feature type="short sequence motif" description="GXSXG" evidence="4">
    <location>
        <begin position="62"/>
        <end position="66"/>
    </location>
</feature>
<dbReference type="InterPro" id="IPR050301">
    <property type="entry name" value="NTE"/>
</dbReference>
<evidence type="ECO:0000259" key="5">
    <source>
        <dbReference type="PROSITE" id="PS51635"/>
    </source>
</evidence>
<dbReference type="PROSITE" id="PS51635">
    <property type="entry name" value="PNPLA"/>
    <property type="match status" value="1"/>
</dbReference>
<dbReference type="InterPro" id="IPR043864">
    <property type="entry name" value="Omp85-like_dom"/>
</dbReference>
<dbReference type="Gene3D" id="3.10.20.310">
    <property type="entry name" value="membrane protein fhac"/>
    <property type="match status" value="1"/>
</dbReference>
<evidence type="ECO:0000256" key="3">
    <source>
        <dbReference type="ARBA" id="ARBA00023098"/>
    </source>
</evidence>
<organism evidence="6 7">
    <name type="scientific">Bizionia sediminis</name>
    <dbReference type="NCBI Taxonomy" id="1737064"/>
    <lineage>
        <taxon>Bacteria</taxon>
        <taxon>Pseudomonadati</taxon>
        <taxon>Bacteroidota</taxon>
        <taxon>Flavobacteriia</taxon>
        <taxon>Flavobacteriales</taxon>
        <taxon>Flavobacteriaceae</taxon>
        <taxon>Bizionia</taxon>
    </lineage>
</organism>
<keyword evidence="2 4" id="KW-0442">Lipid degradation</keyword>
<feature type="short sequence motif" description="DGA/G" evidence="4">
    <location>
        <begin position="208"/>
        <end position="210"/>
    </location>
</feature>
<dbReference type="InterPro" id="IPR002641">
    <property type="entry name" value="PNPLA_dom"/>
</dbReference>
<feature type="active site" description="Proton acceptor" evidence="4">
    <location>
        <position position="208"/>
    </location>
</feature>
<dbReference type="InterPro" id="IPR016035">
    <property type="entry name" value="Acyl_Trfase/lysoPLipase"/>
</dbReference>
<comment type="caution">
    <text evidence="6">The sequence shown here is derived from an EMBL/GenBank/DDBJ whole genome shotgun (WGS) entry which is preliminary data.</text>
</comment>
<sequence length="743" mass="82983">MKQLVLLLTLIMGGIGYAQIPDSREDIKVGLVLSGGGAKGLAHIGVLKVIDSLGIRVDYVAGTSMGAIVGSLYASGYSGKEIDSILKDVDFDKIINDNLPRAAKTFYERENSERYALTLPFDKFKFKLPSALSRGQNTLSLLSKLTLHVSDINDFSQLPIPFFCIATDVETGQAVVLDKGNLAQAIVASGAFPSLFQPVVINNQILIDGGVVNNYPIDELKAKGMDVIIGVDVQSDLATREELQSAPDIILQINNYRTINDMKLKAKNTDIYIKPDITGYTVVSFSEGKKIVENGVLAALKKQAQLEEIANSQIIKPKVFKPIAPIDSIRINNITISGNDKYTRSYIIGKLKIKPGETIKYSAFVLGVNNLAATNNFDSVMYQLQPTQNNTAYNLDVVVIETKTRTFFKMGLHYDDLYKTGVLLNLTRKQLLFKNDVSSLDFVLGDNIRYHFDYFIDKGFYWSVGLSSRYNQFKKNVPAASLLSQEALSATNLNKLDVEVSDFTNRFFIQTVLGNDFALALGAEHKRFKVVSETIFSEVNNDETVFDNSDYVSFFARLKLDTYDNKYFPNEGFLFDGDFHLYAYSSDFNNSFSEFSIVKAKMGYTKSWGDFSSNLTVQGGFKIGEDSSPYLDFVLGGYGYNLINNFIPFFGYDYLSIPGDSFVKAHLSMDYQLFKNHHLVADINMANVDTNIFDTGEWLTAPSYTGYALGYSVKTFIGPIEAKYSWSPEVKRGVWFFNLGFWF</sequence>
<dbReference type="PANTHER" id="PTHR14226:SF76">
    <property type="entry name" value="NTE FAMILY PROTEIN RSSA"/>
    <property type="match status" value="1"/>
</dbReference>
<dbReference type="Pfam" id="PF19143">
    <property type="entry name" value="Omp85_2"/>
    <property type="match status" value="1"/>
</dbReference>
<dbReference type="Proteomes" id="UP001597472">
    <property type="component" value="Unassembled WGS sequence"/>
</dbReference>
<dbReference type="SUPFAM" id="SSF52151">
    <property type="entry name" value="FabD/lysophospholipase-like"/>
    <property type="match status" value="1"/>
</dbReference>
<evidence type="ECO:0000313" key="7">
    <source>
        <dbReference type="Proteomes" id="UP001597472"/>
    </source>
</evidence>
<dbReference type="Pfam" id="PF01734">
    <property type="entry name" value="Patatin"/>
    <property type="match status" value="1"/>
</dbReference>
<evidence type="ECO:0000256" key="1">
    <source>
        <dbReference type="ARBA" id="ARBA00022801"/>
    </source>
</evidence>
<keyword evidence="1 4" id="KW-0378">Hydrolase</keyword>
<gene>
    <name evidence="6" type="ORF">ACFSQP_05675</name>
</gene>
<dbReference type="EMBL" id="JBHULS010000002">
    <property type="protein sequence ID" value="MFD2551301.1"/>
    <property type="molecule type" value="Genomic_DNA"/>
</dbReference>
<reference evidence="7" key="1">
    <citation type="journal article" date="2019" name="Int. J. Syst. Evol. Microbiol.">
        <title>The Global Catalogue of Microorganisms (GCM) 10K type strain sequencing project: providing services to taxonomists for standard genome sequencing and annotation.</title>
        <authorList>
            <consortium name="The Broad Institute Genomics Platform"/>
            <consortium name="The Broad Institute Genome Sequencing Center for Infectious Disease"/>
            <person name="Wu L."/>
            <person name="Ma J."/>
        </authorList>
    </citation>
    <scope>NUCLEOTIDE SEQUENCE [LARGE SCALE GENOMIC DNA]</scope>
    <source>
        <strain evidence="7">KCTC 42587</strain>
    </source>
</reference>
<feature type="active site" description="Nucleophile" evidence="4">
    <location>
        <position position="64"/>
    </location>
</feature>
<dbReference type="PANTHER" id="PTHR14226">
    <property type="entry name" value="NEUROPATHY TARGET ESTERASE/SWISS CHEESE D.MELANOGASTER"/>
    <property type="match status" value="1"/>
</dbReference>
<evidence type="ECO:0000313" key="6">
    <source>
        <dbReference type="EMBL" id="MFD2551301.1"/>
    </source>
</evidence>
<dbReference type="CDD" id="cd07205">
    <property type="entry name" value="Pat_PNPLA6_PNPLA7_NTE1_like"/>
    <property type="match status" value="1"/>
</dbReference>
<feature type="short sequence motif" description="GXGXXG" evidence="4">
    <location>
        <begin position="35"/>
        <end position="40"/>
    </location>
</feature>
<evidence type="ECO:0000256" key="2">
    <source>
        <dbReference type="ARBA" id="ARBA00022963"/>
    </source>
</evidence>
<keyword evidence="3 4" id="KW-0443">Lipid metabolism</keyword>
<feature type="domain" description="PNPLA" evidence="5">
    <location>
        <begin position="31"/>
        <end position="221"/>
    </location>
</feature>
<dbReference type="Gene3D" id="3.40.1090.10">
    <property type="entry name" value="Cytosolic phospholipase A2 catalytic domain"/>
    <property type="match status" value="1"/>
</dbReference>